<organism evidence="2 3">
    <name type="scientific">Savagea faecisuis</name>
    <dbReference type="NCBI Taxonomy" id="1274803"/>
    <lineage>
        <taxon>Bacteria</taxon>
        <taxon>Bacillati</taxon>
        <taxon>Bacillota</taxon>
        <taxon>Bacilli</taxon>
        <taxon>Bacillales</taxon>
        <taxon>Caryophanaceae</taxon>
        <taxon>Savagea</taxon>
    </lineage>
</organism>
<accession>A0ABW3GUT1</accession>
<protein>
    <submittedName>
        <fullName evidence="2">HNH endonuclease</fullName>
    </submittedName>
</protein>
<keyword evidence="2" id="KW-0540">Nuclease</keyword>
<dbReference type="RefSeq" id="WP_381009698.1">
    <property type="nucleotide sequence ID" value="NZ_JBHTJF010000014.1"/>
</dbReference>
<feature type="compositionally biased region" description="Acidic residues" evidence="1">
    <location>
        <begin position="35"/>
        <end position="51"/>
    </location>
</feature>
<sequence length="204" mass="23318">MMDPFSKAMEITKEIQIEKPKDVPDYFKETSEVSESVEVDEVEEVLEENTEEVEKTAQEGTEQDVRQIDTINQHLEGQTVGDTGVEMKRQETIDSDGNRVEGVFPEFDSEFDAQLDPEDYEKSDAYHKKEANAQLKEAIEKDPSLAERFTPEQLEQIQDGRTPRGYVWHHNEQPGKLQLVDANTHQQVRHTGGRAIWGGGTENR</sequence>
<keyword evidence="3" id="KW-1185">Reference proteome</keyword>
<comment type="caution">
    <text evidence="2">The sequence shown here is derived from an EMBL/GenBank/DDBJ whole genome shotgun (WGS) entry which is preliminary data.</text>
</comment>
<gene>
    <name evidence="2" type="ORF">ACFQ0V_03420</name>
</gene>
<dbReference type="Proteomes" id="UP001596976">
    <property type="component" value="Unassembled WGS sequence"/>
</dbReference>
<evidence type="ECO:0000256" key="1">
    <source>
        <dbReference type="SAM" id="MobiDB-lite"/>
    </source>
</evidence>
<feature type="compositionally biased region" description="Basic and acidic residues" evidence="1">
    <location>
        <begin position="52"/>
        <end position="65"/>
    </location>
</feature>
<evidence type="ECO:0000313" key="3">
    <source>
        <dbReference type="Proteomes" id="UP001596976"/>
    </source>
</evidence>
<keyword evidence="2" id="KW-0378">Hydrolase</keyword>
<keyword evidence="2" id="KW-0255">Endonuclease</keyword>
<dbReference type="EMBL" id="JBHTJF010000014">
    <property type="protein sequence ID" value="MFD0942818.1"/>
    <property type="molecule type" value="Genomic_DNA"/>
</dbReference>
<name>A0ABW3GUT1_9BACL</name>
<proteinExistence type="predicted"/>
<evidence type="ECO:0000313" key="2">
    <source>
        <dbReference type="EMBL" id="MFD0942818.1"/>
    </source>
</evidence>
<feature type="region of interest" description="Disordered" evidence="1">
    <location>
        <begin position="30"/>
        <end position="65"/>
    </location>
</feature>
<dbReference type="GO" id="GO:0004519">
    <property type="term" value="F:endonuclease activity"/>
    <property type="evidence" value="ECO:0007669"/>
    <property type="project" value="UniProtKB-KW"/>
</dbReference>
<dbReference type="Pfam" id="PF12639">
    <property type="entry name" value="Colicin-DNase"/>
    <property type="match status" value="1"/>
</dbReference>
<reference evidence="3" key="1">
    <citation type="journal article" date="2019" name="Int. J. Syst. Evol. Microbiol.">
        <title>The Global Catalogue of Microorganisms (GCM) 10K type strain sequencing project: providing services to taxonomists for standard genome sequencing and annotation.</title>
        <authorList>
            <consortium name="The Broad Institute Genomics Platform"/>
            <consortium name="The Broad Institute Genome Sequencing Center for Infectious Disease"/>
            <person name="Wu L."/>
            <person name="Ma J."/>
        </authorList>
    </citation>
    <scope>NUCLEOTIDE SEQUENCE [LARGE SCALE GENOMIC DNA]</scope>
    <source>
        <strain evidence="3">CCUG 63563</strain>
    </source>
</reference>